<proteinExistence type="inferred from homology"/>
<comment type="pathway">
    <text evidence="2">Secondary metabolite biosynthesis.</text>
</comment>
<comment type="caution">
    <text evidence="11">The sequence shown here is derived from an EMBL/GenBank/DDBJ whole genome shotgun (WGS) entry which is preliminary data.</text>
</comment>
<accession>A0A9P5X5N0</accession>
<dbReference type="PRINTS" id="PR00463">
    <property type="entry name" value="EP450I"/>
</dbReference>
<dbReference type="PANTHER" id="PTHR46300:SF7">
    <property type="entry name" value="P450, PUTATIVE (EUROFUNG)-RELATED"/>
    <property type="match status" value="1"/>
</dbReference>
<protein>
    <submittedName>
        <fullName evidence="11">Cytochrome P450</fullName>
    </submittedName>
</protein>
<dbReference type="PRINTS" id="PR00385">
    <property type="entry name" value="P450"/>
</dbReference>
<name>A0A9P5X5N0_9AGAR</name>
<dbReference type="InterPro" id="IPR001128">
    <property type="entry name" value="Cyt_P450"/>
</dbReference>
<dbReference type="GO" id="GO:0020037">
    <property type="term" value="F:heme binding"/>
    <property type="evidence" value="ECO:0007669"/>
    <property type="project" value="InterPro"/>
</dbReference>
<dbReference type="InterPro" id="IPR002401">
    <property type="entry name" value="Cyt_P450_E_grp-I"/>
</dbReference>
<organism evidence="11 12">
    <name type="scientific">Macrolepiota fuliginosa MF-IS2</name>
    <dbReference type="NCBI Taxonomy" id="1400762"/>
    <lineage>
        <taxon>Eukaryota</taxon>
        <taxon>Fungi</taxon>
        <taxon>Dikarya</taxon>
        <taxon>Basidiomycota</taxon>
        <taxon>Agaricomycotina</taxon>
        <taxon>Agaricomycetes</taxon>
        <taxon>Agaricomycetidae</taxon>
        <taxon>Agaricales</taxon>
        <taxon>Agaricineae</taxon>
        <taxon>Agaricaceae</taxon>
        <taxon>Macrolepiota</taxon>
    </lineage>
</organism>
<keyword evidence="12" id="KW-1185">Reference proteome</keyword>
<dbReference type="GO" id="GO:0004497">
    <property type="term" value="F:monooxygenase activity"/>
    <property type="evidence" value="ECO:0007669"/>
    <property type="project" value="UniProtKB-KW"/>
</dbReference>
<evidence type="ECO:0000256" key="6">
    <source>
        <dbReference type="ARBA" id="ARBA00023002"/>
    </source>
</evidence>
<dbReference type="InterPro" id="IPR050364">
    <property type="entry name" value="Cytochrome_P450_fung"/>
</dbReference>
<dbReference type="PROSITE" id="PS00086">
    <property type="entry name" value="CYTOCHROME_P450"/>
    <property type="match status" value="1"/>
</dbReference>
<comment type="similarity">
    <text evidence="3 10">Belongs to the cytochrome P450 family.</text>
</comment>
<evidence type="ECO:0000313" key="12">
    <source>
        <dbReference type="Proteomes" id="UP000807342"/>
    </source>
</evidence>
<evidence type="ECO:0000256" key="2">
    <source>
        <dbReference type="ARBA" id="ARBA00005179"/>
    </source>
</evidence>
<dbReference type="OrthoDB" id="2789670at2759"/>
<keyword evidence="5 9" id="KW-0479">Metal-binding</keyword>
<dbReference type="Proteomes" id="UP000807342">
    <property type="component" value="Unassembled WGS sequence"/>
</dbReference>
<evidence type="ECO:0000256" key="10">
    <source>
        <dbReference type="RuleBase" id="RU000461"/>
    </source>
</evidence>
<dbReference type="Gene3D" id="1.10.630.10">
    <property type="entry name" value="Cytochrome P450"/>
    <property type="match status" value="1"/>
</dbReference>
<dbReference type="EMBL" id="MU151336">
    <property type="protein sequence ID" value="KAF9444943.1"/>
    <property type="molecule type" value="Genomic_DNA"/>
</dbReference>
<sequence>MRYIPSWFPGAGWRREANRVYHITRIFVDKPFGLVKEQLQAGTAAPSVATTLIENLSDRGPSDWNEEETIAMNVCAIATAGGSDTTVSALQTFFMAMCLYPEVQRKGQAELDTVLKGRLPEFDDRPSLPYIGAMVKETMRWQPVTPLGVAHMTTHADEYDGYYIPKGTFVMGNAWTILHDPEFYKDPHEYIPDRFIKDGELDRTVRDPSVAFGFGRRICPGRFFSDNSVFILIAHVLTVYDIKPALDDAGKEIQLKPEVTGGTISRPVPFPCRIVPRSKAAVDLIHQSESTE</sequence>
<gene>
    <name evidence="11" type="ORF">P691DRAFT_806406</name>
</gene>
<evidence type="ECO:0000256" key="3">
    <source>
        <dbReference type="ARBA" id="ARBA00010617"/>
    </source>
</evidence>
<evidence type="ECO:0000256" key="1">
    <source>
        <dbReference type="ARBA" id="ARBA00001971"/>
    </source>
</evidence>
<evidence type="ECO:0000256" key="5">
    <source>
        <dbReference type="ARBA" id="ARBA00022723"/>
    </source>
</evidence>
<dbReference type="GO" id="GO:0005506">
    <property type="term" value="F:iron ion binding"/>
    <property type="evidence" value="ECO:0007669"/>
    <property type="project" value="InterPro"/>
</dbReference>
<dbReference type="Pfam" id="PF00067">
    <property type="entry name" value="p450"/>
    <property type="match status" value="1"/>
</dbReference>
<keyword evidence="6 10" id="KW-0560">Oxidoreductase</keyword>
<evidence type="ECO:0000256" key="7">
    <source>
        <dbReference type="ARBA" id="ARBA00023004"/>
    </source>
</evidence>
<dbReference type="AlphaFoldDB" id="A0A9P5X5N0"/>
<dbReference type="InterPro" id="IPR036396">
    <property type="entry name" value="Cyt_P450_sf"/>
</dbReference>
<dbReference type="InterPro" id="IPR017972">
    <property type="entry name" value="Cyt_P450_CS"/>
</dbReference>
<keyword evidence="7 9" id="KW-0408">Iron</keyword>
<dbReference type="GO" id="GO:0016705">
    <property type="term" value="F:oxidoreductase activity, acting on paired donors, with incorporation or reduction of molecular oxygen"/>
    <property type="evidence" value="ECO:0007669"/>
    <property type="project" value="InterPro"/>
</dbReference>
<keyword evidence="4 9" id="KW-0349">Heme</keyword>
<evidence type="ECO:0000256" key="9">
    <source>
        <dbReference type="PIRSR" id="PIRSR602401-1"/>
    </source>
</evidence>
<dbReference type="SUPFAM" id="SSF48264">
    <property type="entry name" value="Cytochrome P450"/>
    <property type="match status" value="1"/>
</dbReference>
<feature type="binding site" description="axial binding residue" evidence="9">
    <location>
        <position position="219"/>
    </location>
    <ligand>
        <name>heme</name>
        <dbReference type="ChEBI" id="CHEBI:30413"/>
    </ligand>
    <ligandPart>
        <name>Fe</name>
        <dbReference type="ChEBI" id="CHEBI:18248"/>
    </ligandPart>
</feature>
<evidence type="ECO:0000313" key="11">
    <source>
        <dbReference type="EMBL" id="KAF9444943.1"/>
    </source>
</evidence>
<comment type="cofactor">
    <cofactor evidence="1 9">
        <name>heme</name>
        <dbReference type="ChEBI" id="CHEBI:30413"/>
    </cofactor>
</comment>
<evidence type="ECO:0000256" key="4">
    <source>
        <dbReference type="ARBA" id="ARBA00022617"/>
    </source>
</evidence>
<reference evidence="11" key="1">
    <citation type="submission" date="2020-11" db="EMBL/GenBank/DDBJ databases">
        <authorList>
            <consortium name="DOE Joint Genome Institute"/>
            <person name="Ahrendt S."/>
            <person name="Riley R."/>
            <person name="Andreopoulos W."/>
            <person name="Labutti K."/>
            <person name="Pangilinan J."/>
            <person name="Ruiz-Duenas F.J."/>
            <person name="Barrasa J.M."/>
            <person name="Sanchez-Garcia M."/>
            <person name="Camarero S."/>
            <person name="Miyauchi S."/>
            <person name="Serrano A."/>
            <person name="Linde D."/>
            <person name="Babiker R."/>
            <person name="Drula E."/>
            <person name="Ayuso-Fernandez I."/>
            <person name="Pacheco R."/>
            <person name="Padilla G."/>
            <person name="Ferreira P."/>
            <person name="Barriuso J."/>
            <person name="Kellner H."/>
            <person name="Castanera R."/>
            <person name="Alfaro M."/>
            <person name="Ramirez L."/>
            <person name="Pisabarro A.G."/>
            <person name="Kuo A."/>
            <person name="Tritt A."/>
            <person name="Lipzen A."/>
            <person name="He G."/>
            <person name="Yan M."/>
            <person name="Ng V."/>
            <person name="Cullen D."/>
            <person name="Martin F."/>
            <person name="Rosso M.-N."/>
            <person name="Henrissat B."/>
            <person name="Hibbett D."/>
            <person name="Martinez A.T."/>
            <person name="Grigoriev I.V."/>
        </authorList>
    </citation>
    <scope>NUCLEOTIDE SEQUENCE</scope>
    <source>
        <strain evidence="11">MF-IS2</strain>
    </source>
</reference>
<evidence type="ECO:0000256" key="8">
    <source>
        <dbReference type="ARBA" id="ARBA00023033"/>
    </source>
</evidence>
<dbReference type="PANTHER" id="PTHR46300">
    <property type="entry name" value="P450, PUTATIVE (EUROFUNG)-RELATED-RELATED"/>
    <property type="match status" value="1"/>
</dbReference>
<keyword evidence="8 10" id="KW-0503">Monooxygenase</keyword>